<keyword evidence="3" id="KW-1133">Transmembrane helix</keyword>
<dbReference type="SUPFAM" id="SSF63817">
    <property type="entry name" value="Sortase"/>
    <property type="match status" value="1"/>
</dbReference>
<protein>
    <submittedName>
        <fullName evidence="4">SrtB family sortase</fullName>
        <ecNumber evidence="4">3.4.22.71</ecNumber>
    </submittedName>
</protein>
<evidence type="ECO:0000256" key="3">
    <source>
        <dbReference type="SAM" id="Phobius"/>
    </source>
</evidence>
<evidence type="ECO:0000313" key="4">
    <source>
        <dbReference type="EMBL" id="RHB05424.1"/>
    </source>
</evidence>
<keyword evidence="3" id="KW-0472">Membrane</keyword>
<keyword evidence="3" id="KW-0812">Transmembrane</keyword>
<feature type="active site" description="Proton donor/acceptor" evidence="2">
    <location>
        <position position="130"/>
    </location>
</feature>
<dbReference type="GO" id="GO:0016787">
    <property type="term" value="F:hydrolase activity"/>
    <property type="evidence" value="ECO:0007669"/>
    <property type="project" value="UniProtKB-KW"/>
</dbReference>
<dbReference type="CDD" id="cd05826">
    <property type="entry name" value="Sortase_B"/>
    <property type="match status" value="1"/>
</dbReference>
<reference evidence="4 5" key="1">
    <citation type="submission" date="2018-08" db="EMBL/GenBank/DDBJ databases">
        <title>A genome reference for cultivated species of the human gut microbiota.</title>
        <authorList>
            <person name="Zou Y."/>
            <person name="Xue W."/>
            <person name="Luo G."/>
        </authorList>
    </citation>
    <scope>NUCLEOTIDE SEQUENCE [LARGE SCALE GENOMIC DNA]</scope>
    <source>
        <strain evidence="4 5">AM42-13AC</strain>
    </source>
</reference>
<sequence>MKKWIYGIILIICICVGGFCAYQAWQIYNEDNEVELQTDKLKKECVVKKDENGEQILSPDWNALKAINPDIVGWIYVPDCGISYPVVQGTNNSYYLDHTIYKGYNFMGSAFLDCDTNSDFSDDNNIIYGHSVQGGGMFTLLKNFSSEAFFDSHPIFYLLTPSQNYKCNVFCYSKSNNESVFYTKDFGEERQETIDKLKNESLYCNDKVETDSPMVTLSTCDLDYGLHSNRRLLLSGFLEEYDEQIVVR</sequence>
<dbReference type="InterPro" id="IPR005754">
    <property type="entry name" value="Sortase"/>
</dbReference>
<feature type="transmembrane region" description="Helical" evidence="3">
    <location>
        <begin position="5"/>
        <end position="25"/>
    </location>
</feature>
<feature type="active site" description="Acyl-thioester intermediate" evidence="2">
    <location>
        <position position="220"/>
    </location>
</feature>
<name>A0A413UCD0_9FIRM</name>
<dbReference type="InterPro" id="IPR023365">
    <property type="entry name" value="Sortase_dom-sf"/>
</dbReference>
<evidence type="ECO:0000256" key="2">
    <source>
        <dbReference type="PIRSR" id="PIRSR605754-1"/>
    </source>
</evidence>
<comment type="caution">
    <text evidence="4">The sequence shown here is derived from an EMBL/GenBank/DDBJ whole genome shotgun (WGS) entry which is preliminary data.</text>
</comment>
<accession>A0A413UCD0</accession>
<organism evidence="4 5">
    <name type="scientific">Holdemanella biformis</name>
    <dbReference type="NCBI Taxonomy" id="1735"/>
    <lineage>
        <taxon>Bacteria</taxon>
        <taxon>Bacillati</taxon>
        <taxon>Bacillota</taxon>
        <taxon>Erysipelotrichia</taxon>
        <taxon>Erysipelotrichales</taxon>
        <taxon>Erysipelotrichaceae</taxon>
        <taxon>Holdemanella</taxon>
    </lineage>
</organism>
<dbReference type="Gene3D" id="2.40.260.10">
    <property type="entry name" value="Sortase"/>
    <property type="match status" value="1"/>
</dbReference>
<evidence type="ECO:0000313" key="5">
    <source>
        <dbReference type="Proteomes" id="UP000285288"/>
    </source>
</evidence>
<keyword evidence="1 4" id="KW-0378">Hydrolase</keyword>
<dbReference type="EMBL" id="QSGD01000022">
    <property type="protein sequence ID" value="RHB05424.1"/>
    <property type="molecule type" value="Genomic_DNA"/>
</dbReference>
<dbReference type="InterPro" id="IPR009835">
    <property type="entry name" value="SrtB"/>
</dbReference>
<dbReference type="Proteomes" id="UP000285288">
    <property type="component" value="Unassembled WGS sequence"/>
</dbReference>
<proteinExistence type="predicted"/>
<dbReference type="AlphaFoldDB" id="A0A413UCD0"/>
<dbReference type="Pfam" id="PF04203">
    <property type="entry name" value="Sortase"/>
    <property type="match status" value="1"/>
</dbReference>
<evidence type="ECO:0000256" key="1">
    <source>
        <dbReference type="ARBA" id="ARBA00022801"/>
    </source>
</evidence>
<dbReference type="RefSeq" id="WP_118011408.1">
    <property type="nucleotide sequence ID" value="NZ_QSGD01000022.1"/>
</dbReference>
<dbReference type="EC" id="3.4.22.71" evidence="4"/>
<dbReference type="NCBIfam" id="TIGR03064">
    <property type="entry name" value="sortase_srtB"/>
    <property type="match status" value="1"/>
</dbReference>
<gene>
    <name evidence="4" type="primary">srtB</name>
    <name evidence="4" type="ORF">DW907_06625</name>
</gene>